<comment type="caution">
    <text evidence="1">The sequence shown here is derived from an EMBL/GenBank/DDBJ whole genome shotgun (WGS) entry which is preliminary data.</text>
</comment>
<dbReference type="AlphaFoldDB" id="A0A327W9T4"/>
<reference evidence="1 2" key="1">
    <citation type="submission" date="2018-06" db="EMBL/GenBank/DDBJ databases">
        <title>Genomic Encyclopedia of Archaeal and Bacterial Type Strains, Phase II (KMG-II): from individual species to whole genera.</title>
        <authorList>
            <person name="Goeker M."/>
        </authorList>
    </citation>
    <scope>NUCLEOTIDE SEQUENCE [LARGE SCALE GENOMIC DNA]</scope>
    <source>
        <strain evidence="1 2">DSM 29821</strain>
    </source>
</reference>
<dbReference type="Proteomes" id="UP000249819">
    <property type="component" value="Unassembled WGS sequence"/>
</dbReference>
<evidence type="ECO:0000313" key="2">
    <source>
        <dbReference type="Proteomes" id="UP000249819"/>
    </source>
</evidence>
<evidence type="ECO:0000313" key="1">
    <source>
        <dbReference type="EMBL" id="RAJ85982.1"/>
    </source>
</evidence>
<name>A0A327W9T4_9BACT</name>
<keyword evidence="2" id="KW-1185">Reference proteome</keyword>
<proteinExistence type="predicted"/>
<protein>
    <submittedName>
        <fullName evidence="1">Uncharacterized protein</fullName>
    </submittedName>
</protein>
<sequence length="70" mass="7871">MTFAVLNKQQHIIFYPFAPLRETSKTQSFAALLLTLLCEQKKSRPKACPKLSNTAKPEGFSRTDSLVCLL</sequence>
<accession>A0A327W9T4</accession>
<gene>
    <name evidence="1" type="ORF">CLV59_102689</name>
</gene>
<dbReference type="EMBL" id="QLMA01000002">
    <property type="protein sequence ID" value="RAJ85982.1"/>
    <property type="molecule type" value="Genomic_DNA"/>
</dbReference>
<organism evidence="1 2">
    <name type="scientific">Chitinophaga dinghuensis</name>
    <dbReference type="NCBI Taxonomy" id="1539050"/>
    <lineage>
        <taxon>Bacteria</taxon>
        <taxon>Pseudomonadati</taxon>
        <taxon>Bacteroidota</taxon>
        <taxon>Chitinophagia</taxon>
        <taxon>Chitinophagales</taxon>
        <taxon>Chitinophagaceae</taxon>
        <taxon>Chitinophaga</taxon>
    </lineage>
</organism>